<dbReference type="PROSITE" id="PS50968">
    <property type="entry name" value="BIOTINYL_LIPOYL"/>
    <property type="match status" value="1"/>
</dbReference>
<dbReference type="PANTHER" id="PTHR45266">
    <property type="entry name" value="OXALOACETATE DECARBOXYLASE ALPHA CHAIN"/>
    <property type="match status" value="1"/>
</dbReference>
<accession>A0A1G8SU44</accession>
<dbReference type="EMBL" id="FNFE01000001">
    <property type="protein sequence ID" value="SDJ32758.1"/>
    <property type="molecule type" value="Genomic_DNA"/>
</dbReference>
<protein>
    <recommendedName>
        <fullName evidence="1">Biotin carboxyl carrier protein of acetyl-CoA carboxylase</fullName>
    </recommendedName>
</protein>
<gene>
    <name evidence="5" type="ORF">SAMN04515672_0200</name>
</gene>
<evidence type="ECO:0000313" key="6">
    <source>
        <dbReference type="Proteomes" id="UP000198882"/>
    </source>
</evidence>
<evidence type="ECO:0000313" key="5">
    <source>
        <dbReference type="EMBL" id="SDJ32758.1"/>
    </source>
</evidence>
<dbReference type="GO" id="GO:0009317">
    <property type="term" value="C:acetyl-CoA carboxylase complex"/>
    <property type="evidence" value="ECO:0007669"/>
    <property type="project" value="InterPro"/>
</dbReference>
<dbReference type="SUPFAM" id="SSF51230">
    <property type="entry name" value="Single hybrid motif"/>
    <property type="match status" value="1"/>
</dbReference>
<keyword evidence="6" id="KW-1185">Reference proteome</keyword>
<feature type="domain" description="Lipoyl-binding" evidence="4">
    <location>
        <begin position="1"/>
        <end position="79"/>
    </location>
</feature>
<sequence>MTTEHIQSPMPGVFYTRPDPDDPTFVDEGDEVSEGDVVGLVGVMKNFHDITAPADGTVTEFVAENEQEVDAGDELLVLETN</sequence>
<dbReference type="Gene3D" id="2.40.50.100">
    <property type="match status" value="1"/>
</dbReference>
<dbReference type="PRINTS" id="PR01071">
    <property type="entry name" value="ACOABIOTINCC"/>
</dbReference>
<evidence type="ECO:0000259" key="4">
    <source>
        <dbReference type="PROSITE" id="PS50968"/>
    </source>
</evidence>
<evidence type="ECO:0000256" key="3">
    <source>
        <dbReference type="SAM" id="MobiDB-lite"/>
    </source>
</evidence>
<evidence type="ECO:0000256" key="2">
    <source>
        <dbReference type="ARBA" id="ARBA00023267"/>
    </source>
</evidence>
<dbReference type="OrthoDB" id="211557at2157"/>
<dbReference type="STRING" id="1095776.SAMN04515672_0200"/>
<dbReference type="RefSeq" id="WP_090302774.1">
    <property type="nucleotide sequence ID" value="NZ_FNFE01000001.1"/>
</dbReference>
<reference evidence="6" key="1">
    <citation type="submission" date="2016-10" db="EMBL/GenBank/DDBJ databases">
        <authorList>
            <person name="Varghese N."/>
            <person name="Submissions S."/>
        </authorList>
    </citation>
    <scope>NUCLEOTIDE SEQUENCE [LARGE SCALE GENOMIC DNA]</scope>
    <source>
        <strain evidence="6">B4,CECT 8067,JCM 17497</strain>
    </source>
</reference>
<dbReference type="InterPro" id="IPR011053">
    <property type="entry name" value="Single_hybrid_motif"/>
</dbReference>
<name>A0A1G8SU44_9EURY</name>
<keyword evidence="2" id="KW-0092">Biotin</keyword>
<dbReference type="InterPro" id="IPR001249">
    <property type="entry name" value="AcCoA_biotinCC"/>
</dbReference>
<dbReference type="NCBIfam" id="NF005457">
    <property type="entry name" value="PRK07051.1"/>
    <property type="match status" value="1"/>
</dbReference>
<dbReference type="GO" id="GO:0006633">
    <property type="term" value="P:fatty acid biosynthetic process"/>
    <property type="evidence" value="ECO:0007669"/>
    <property type="project" value="InterPro"/>
</dbReference>
<dbReference type="GO" id="GO:0003989">
    <property type="term" value="F:acetyl-CoA carboxylase activity"/>
    <property type="evidence" value="ECO:0007669"/>
    <property type="project" value="InterPro"/>
</dbReference>
<dbReference type="CDD" id="cd06850">
    <property type="entry name" value="biotinyl_domain"/>
    <property type="match status" value="1"/>
</dbReference>
<feature type="region of interest" description="Disordered" evidence="3">
    <location>
        <begin position="1"/>
        <end position="22"/>
    </location>
</feature>
<dbReference type="PANTHER" id="PTHR45266:SF3">
    <property type="entry name" value="OXALOACETATE DECARBOXYLASE ALPHA CHAIN"/>
    <property type="match status" value="1"/>
</dbReference>
<dbReference type="AlphaFoldDB" id="A0A1G8SU44"/>
<dbReference type="InterPro" id="IPR000089">
    <property type="entry name" value="Biotin_lipoyl"/>
</dbReference>
<evidence type="ECO:0000256" key="1">
    <source>
        <dbReference type="ARBA" id="ARBA00017562"/>
    </source>
</evidence>
<dbReference type="Pfam" id="PF00364">
    <property type="entry name" value="Biotin_lipoyl"/>
    <property type="match status" value="1"/>
</dbReference>
<dbReference type="Proteomes" id="UP000198882">
    <property type="component" value="Unassembled WGS sequence"/>
</dbReference>
<proteinExistence type="predicted"/>
<organism evidence="5 6">
    <name type="scientific">Natronorubrum texcoconense</name>
    <dbReference type="NCBI Taxonomy" id="1095776"/>
    <lineage>
        <taxon>Archaea</taxon>
        <taxon>Methanobacteriati</taxon>
        <taxon>Methanobacteriota</taxon>
        <taxon>Stenosarchaea group</taxon>
        <taxon>Halobacteria</taxon>
        <taxon>Halobacteriales</taxon>
        <taxon>Natrialbaceae</taxon>
        <taxon>Natronorubrum</taxon>
    </lineage>
</organism>
<dbReference type="InterPro" id="IPR050709">
    <property type="entry name" value="Biotin_Carboxyl_Carrier/Decarb"/>
</dbReference>